<feature type="non-terminal residue" evidence="6">
    <location>
        <position position="518"/>
    </location>
</feature>
<dbReference type="InterPro" id="IPR018201">
    <property type="entry name" value="Ketoacyl_synth_AS"/>
</dbReference>
<protein>
    <submittedName>
        <fullName evidence="6">Uncharacterized protein</fullName>
    </submittedName>
</protein>
<dbReference type="VEuPathDB" id="VectorBase:LDEU011309"/>
<organism evidence="6 7">
    <name type="scientific">Leptotrombidium deliense</name>
    <dbReference type="NCBI Taxonomy" id="299467"/>
    <lineage>
        <taxon>Eukaryota</taxon>
        <taxon>Metazoa</taxon>
        <taxon>Ecdysozoa</taxon>
        <taxon>Arthropoda</taxon>
        <taxon>Chelicerata</taxon>
        <taxon>Arachnida</taxon>
        <taxon>Acari</taxon>
        <taxon>Acariformes</taxon>
        <taxon>Trombidiformes</taxon>
        <taxon>Prostigmata</taxon>
        <taxon>Anystina</taxon>
        <taxon>Parasitengona</taxon>
        <taxon>Trombiculoidea</taxon>
        <taxon>Trombiculidae</taxon>
        <taxon>Leptotrombidium</taxon>
    </lineage>
</organism>
<dbReference type="InterPro" id="IPR009081">
    <property type="entry name" value="PP-bd_ACP"/>
</dbReference>
<evidence type="ECO:0000313" key="6">
    <source>
        <dbReference type="EMBL" id="RWS20731.1"/>
    </source>
</evidence>
<evidence type="ECO:0000313" key="7">
    <source>
        <dbReference type="Proteomes" id="UP000288716"/>
    </source>
</evidence>
<dbReference type="AlphaFoldDB" id="A0A443RZR0"/>
<dbReference type="PANTHER" id="PTHR43775:SF37">
    <property type="entry name" value="SI:DKEY-61P9.11"/>
    <property type="match status" value="1"/>
</dbReference>
<feature type="domain" description="Carrier" evidence="4">
    <location>
        <begin position="140"/>
        <end position="217"/>
    </location>
</feature>
<dbReference type="GO" id="GO:0004312">
    <property type="term" value="F:fatty acid synthase activity"/>
    <property type="evidence" value="ECO:0007669"/>
    <property type="project" value="TreeGrafter"/>
</dbReference>
<dbReference type="PROSITE" id="PS52004">
    <property type="entry name" value="KS3_2"/>
    <property type="match status" value="1"/>
</dbReference>
<dbReference type="EMBL" id="NCKV01015776">
    <property type="protein sequence ID" value="RWS20731.1"/>
    <property type="molecule type" value="Genomic_DNA"/>
</dbReference>
<dbReference type="InterPro" id="IPR014030">
    <property type="entry name" value="Ketoacyl_synth_N"/>
</dbReference>
<dbReference type="OrthoDB" id="6430529at2759"/>
<dbReference type="PROSITE" id="PS50075">
    <property type="entry name" value="CARRIER"/>
    <property type="match status" value="1"/>
</dbReference>
<dbReference type="SUPFAM" id="SSF47336">
    <property type="entry name" value="ACP-like"/>
    <property type="match status" value="1"/>
</dbReference>
<comment type="caution">
    <text evidence="6">The sequence shown here is derived from an EMBL/GenBank/DDBJ whole genome shotgun (WGS) entry which is preliminary data.</text>
</comment>
<reference evidence="6 7" key="1">
    <citation type="journal article" date="2018" name="Gigascience">
        <title>Genomes of trombidid mites reveal novel predicted allergens and laterally-transferred genes associated with secondary metabolism.</title>
        <authorList>
            <person name="Dong X."/>
            <person name="Chaisiri K."/>
            <person name="Xia D."/>
            <person name="Armstrong S.D."/>
            <person name="Fang Y."/>
            <person name="Donnelly M.J."/>
            <person name="Kadowaki T."/>
            <person name="McGarry J.W."/>
            <person name="Darby A.C."/>
            <person name="Makepeace B.L."/>
        </authorList>
    </citation>
    <scope>NUCLEOTIDE SEQUENCE [LARGE SCALE GENOMIC DNA]</scope>
    <source>
        <strain evidence="6">UoL-UT</strain>
    </source>
</reference>
<name>A0A443RZR0_9ACAR</name>
<dbReference type="GO" id="GO:0006633">
    <property type="term" value="P:fatty acid biosynthetic process"/>
    <property type="evidence" value="ECO:0007669"/>
    <property type="project" value="InterPro"/>
</dbReference>
<proteinExistence type="predicted"/>
<evidence type="ECO:0000259" key="5">
    <source>
        <dbReference type="PROSITE" id="PS52004"/>
    </source>
</evidence>
<gene>
    <name evidence="6" type="ORF">B4U80_07345</name>
</gene>
<dbReference type="SUPFAM" id="SSF53901">
    <property type="entry name" value="Thiolase-like"/>
    <property type="match status" value="1"/>
</dbReference>
<dbReference type="Gene3D" id="3.30.300.30">
    <property type="match status" value="1"/>
</dbReference>
<dbReference type="InterPro" id="IPR045851">
    <property type="entry name" value="AMP-bd_C_sf"/>
</dbReference>
<keyword evidence="3" id="KW-0808">Transferase</keyword>
<accession>A0A443RZR0</accession>
<keyword evidence="7" id="KW-1185">Reference proteome</keyword>
<dbReference type="Gene3D" id="1.10.1200.10">
    <property type="entry name" value="ACP-like"/>
    <property type="match status" value="1"/>
</dbReference>
<dbReference type="Gene3D" id="3.40.47.10">
    <property type="match status" value="1"/>
</dbReference>
<feature type="domain" description="Ketosynthase family 3 (KS3)" evidence="5">
    <location>
        <begin position="232"/>
        <end position="518"/>
    </location>
</feature>
<dbReference type="InterPro" id="IPR020841">
    <property type="entry name" value="PKS_Beta-ketoAc_synthase_dom"/>
</dbReference>
<sequence>MTGDKARWLPDGNIDFIGRKTSTFFKIRGFRVNPREIELVVIKNVGSKIDQIRVFSAENRYGESILCLVYKRKSGLDCSDIEENIRNVIKSRLPYYMQPNIIKSVSEMPLTKNGKADINNLRKVCVMDKVNEMKMENLDTDLTATEAMIVKHLISSMSSSIPIDVNANFRDQGIHSLALMKLANVMVNEKVPGFKGVVDLFDYPNIKLLAQHIDAYHVTVSPKFVACPQADDCKIAIVGVSFRLPNNTTNIADLWNCLQGERCLVDEFPEMRSQDYLTRLSSTEFKRIKNIPKFKGAFLESIDKFDHEFFDIAPSEAKHMCPEQRLWIEVATEALFDSGHITNIRGRNFGIFMASSDVKYENVDSSNDAVSVVGKNPAFIPTRTSYHFDLKGPSVVVETACSSGIVALHQACDAIKSGNCDAAIVGGLNLILYPAKDGIFGEKMSTQSPDACCRAFDENANGTVPGEGVIAFVVEPLKKALEKNRFIYGVIESTAVNSVGRGNGITAPSVASQKEIIK</sequence>
<dbReference type="Pfam" id="PF00550">
    <property type="entry name" value="PP-binding"/>
    <property type="match status" value="1"/>
</dbReference>
<evidence type="ECO:0000256" key="2">
    <source>
        <dbReference type="ARBA" id="ARBA00022553"/>
    </source>
</evidence>
<dbReference type="InterPro" id="IPR025110">
    <property type="entry name" value="AMP-bd_C"/>
</dbReference>
<evidence type="ECO:0000256" key="3">
    <source>
        <dbReference type="ARBA" id="ARBA00022679"/>
    </source>
</evidence>
<dbReference type="GO" id="GO:0004315">
    <property type="term" value="F:3-oxoacyl-[acyl-carrier-protein] synthase activity"/>
    <property type="evidence" value="ECO:0007669"/>
    <property type="project" value="InterPro"/>
</dbReference>
<dbReference type="CDD" id="cd00833">
    <property type="entry name" value="PKS"/>
    <property type="match status" value="1"/>
</dbReference>
<keyword evidence="1" id="KW-0596">Phosphopantetheine</keyword>
<dbReference type="SUPFAM" id="SSF56801">
    <property type="entry name" value="Acetyl-CoA synthetase-like"/>
    <property type="match status" value="1"/>
</dbReference>
<dbReference type="Proteomes" id="UP000288716">
    <property type="component" value="Unassembled WGS sequence"/>
</dbReference>
<dbReference type="Pfam" id="PF00109">
    <property type="entry name" value="ketoacyl-synt"/>
    <property type="match status" value="1"/>
</dbReference>
<dbReference type="PROSITE" id="PS00606">
    <property type="entry name" value="KS3_1"/>
    <property type="match status" value="1"/>
</dbReference>
<dbReference type="InterPro" id="IPR016039">
    <property type="entry name" value="Thiolase-like"/>
</dbReference>
<evidence type="ECO:0000259" key="4">
    <source>
        <dbReference type="PROSITE" id="PS50075"/>
    </source>
</evidence>
<dbReference type="PANTHER" id="PTHR43775">
    <property type="entry name" value="FATTY ACID SYNTHASE"/>
    <property type="match status" value="1"/>
</dbReference>
<dbReference type="STRING" id="299467.A0A443RZR0"/>
<dbReference type="InterPro" id="IPR050091">
    <property type="entry name" value="PKS_NRPS_Biosynth_Enz"/>
</dbReference>
<keyword evidence="2" id="KW-0597">Phosphoprotein</keyword>
<dbReference type="Pfam" id="PF13193">
    <property type="entry name" value="AMP-binding_C"/>
    <property type="match status" value="1"/>
</dbReference>
<dbReference type="SMART" id="SM00825">
    <property type="entry name" value="PKS_KS"/>
    <property type="match status" value="1"/>
</dbReference>
<evidence type="ECO:0000256" key="1">
    <source>
        <dbReference type="ARBA" id="ARBA00022450"/>
    </source>
</evidence>
<dbReference type="InterPro" id="IPR036736">
    <property type="entry name" value="ACP-like_sf"/>
</dbReference>